<dbReference type="InterPro" id="IPR036259">
    <property type="entry name" value="MFS_trans_sf"/>
</dbReference>
<evidence type="ECO:0000256" key="5">
    <source>
        <dbReference type="ARBA" id="ARBA00023136"/>
    </source>
</evidence>
<dbReference type="InParanoid" id="A0A1V8S8W3"/>
<comment type="caution">
    <text evidence="8">The sequence shown here is derived from an EMBL/GenBank/DDBJ whole genome shotgun (WGS) entry which is preliminary data.</text>
</comment>
<feature type="transmembrane region" description="Helical" evidence="6">
    <location>
        <begin position="165"/>
        <end position="188"/>
    </location>
</feature>
<dbReference type="InterPro" id="IPR020846">
    <property type="entry name" value="MFS_dom"/>
</dbReference>
<dbReference type="Pfam" id="PF07690">
    <property type="entry name" value="MFS_1"/>
    <property type="match status" value="2"/>
</dbReference>
<feature type="transmembrane region" description="Helical" evidence="6">
    <location>
        <begin position="365"/>
        <end position="391"/>
    </location>
</feature>
<dbReference type="GO" id="GO:0022857">
    <property type="term" value="F:transmembrane transporter activity"/>
    <property type="evidence" value="ECO:0007669"/>
    <property type="project" value="InterPro"/>
</dbReference>
<feature type="transmembrane region" description="Helical" evidence="6">
    <location>
        <begin position="340"/>
        <end position="359"/>
    </location>
</feature>
<reference evidence="9" key="1">
    <citation type="submission" date="2017-03" db="EMBL/GenBank/DDBJ databases">
        <title>Genomes of endolithic fungi from Antarctica.</title>
        <authorList>
            <person name="Coleine C."/>
            <person name="Masonjones S."/>
            <person name="Stajich J.E."/>
        </authorList>
    </citation>
    <scope>NUCLEOTIDE SEQUENCE [LARGE SCALE GENOMIC DNA]</scope>
    <source>
        <strain evidence="9">CCFEE 5527</strain>
    </source>
</reference>
<dbReference type="EMBL" id="NAJO01000082">
    <property type="protein sequence ID" value="OQN95658.1"/>
    <property type="molecule type" value="Genomic_DNA"/>
</dbReference>
<dbReference type="SUPFAM" id="SSF103473">
    <property type="entry name" value="MFS general substrate transporter"/>
    <property type="match status" value="1"/>
</dbReference>
<feature type="transmembrane region" description="Helical" evidence="6">
    <location>
        <begin position="274"/>
        <end position="299"/>
    </location>
</feature>
<dbReference type="InterPro" id="IPR011701">
    <property type="entry name" value="MFS"/>
</dbReference>
<name>A0A1V8S8W3_9PEZI</name>
<keyword evidence="9" id="KW-1185">Reference proteome</keyword>
<feature type="transmembrane region" description="Helical" evidence="6">
    <location>
        <begin position="133"/>
        <end position="153"/>
    </location>
</feature>
<evidence type="ECO:0000256" key="1">
    <source>
        <dbReference type="ARBA" id="ARBA00004141"/>
    </source>
</evidence>
<dbReference type="PANTHER" id="PTHR42718:SF9">
    <property type="entry name" value="MAJOR FACILITATOR SUPERFAMILY MULTIDRUG TRANSPORTER MFSC"/>
    <property type="match status" value="1"/>
</dbReference>
<dbReference type="AlphaFoldDB" id="A0A1V8S8W3"/>
<feature type="transmembrane region" description="Helical" evidence="6">
    <location>
        <begin position="460"/>
        <end position="483"/>
    </location>
</feature>
<sequence>MSKPRTIALVLTLTGAAFLNTLSVQACVIILPAIGRDLSIPAARQQWIVSAYSLTFGCFLLLWGRLADVYGKRLIFIYGSCWVCITTLICPFVPNEIGFDVLRGLQGLGAAANVPTAIGIIGVTFAPGSKAKTYAIATYSAGAPLGSVFGNFLGGLVGEYASWKWVFWILAILAALVTIAGQLVIPLPCLNTGPKSLKGAVDWIGGMIVTVALMLLLFALTQGNITGWGVFWIPLIIVISVLMLGAFVYWQLYLEKKTTRKPLLKVTIFKDVRISASFFAMAMFFASFNNFLIFATYFYQDYLGLSSIQTTIRFIPTGVVGVLTVFITSQLLARISVHYIIMWGMLCCAISSLLFAIPIPADTIYWAWGFPAMCLSVFGADTLFPSLVLYVSHALPKENQAVGGASINAFGQVGRAVGLAIGTALQVAVQASKQGGHAAVTGEGSERSVAFLQGIRAAEWFNVGLALAGFVVVAVAFRGAGILGTAKK</sequence>
<dbReference type="STRING" id="1507870.A0A1V8S8W3"/>
<evidence type="ECO:0000256" key="3">
    <source>
        <dbReference type="ARBA" id="ARBA00022692"/>
    </source>
</evidence>
<organism evidence="8 9">
    <name type="scientific">Cryoendolithus antarcticus</name>
    <dbReference type="NCBI Taxonomy" id="1507870"/>
    <lineage>
        <taxon>Eukaryota</taxon>
        <taxon>Fungi</taxon>
        <taxon>Dikarya</taxon>
        <taxon>Ascomycota</taxon>
        <taxon>Pezizomycotina</taxon>
        <taxon>Dothideomycetes</taxon>
        <taxon>Dothideomycetidae</taxon>
        <taxon>Cladosporiales</taxon>
        <taxon>Cladosporiaceae</taxon>
        <taxon>Cryoendolithus</taxon>
    </lineage>
</organism>
<feature type="transmembrane region" description="Helical" evidence="6">
    <location>
        <begin position="311"/>
        <end position="333"/>
    </location>
</feature>
<feature type="domain" description="Major facilitator superfamily (MFS) profile" evidence="7">
    <location>
        <begin position="9"/>
        <end position="481"/>
    </location>
</feature>
<evidence type="ECO:0000256" key="6">
    <source>
        <dbReference type="SAM" id="Phobius"/>
    </source>
</evidence>
<comment type="subcellular location">
    <subcellularLocation>
        <location evidence="1">Membrane</location>
        <topology evidence="1">Multi-pass membrane protein</topology>
    </subcellularLocation>
</comment>
<protein>
    <recommendedName>
        <fullName evidence="7">Major facilitator superfamily (MFS) profile domain-containing protein</fullName>
    </recommendedName>
</protein>
<dbReference type="GO" id="GO:0016020">
    <property type="term" value="C:membrane"/>
    <property type="evidence" value="ECO:0007669"/>
    <property type="project" value="UniProtKB-SubCell"/>
</dbReference>
<dbReference type="PROSITE" id="PS51257">
    <property type="entry name" value="PROKAR_LIPOPROTEIN"/>
    <property type="match status" value="1"/>
</dbReference>
<accession>A0A1V8S8W3</accession>
<feature type="transmembrane region" description="Helical" evidence="6">
    <location>
        <begin position="106"/>
        <end position="126"/>
    </location>
</feature>
<dbReference type="PROSITE" id="PS50850">
    <property type="entry name" value="MFS"/>
    <property type="match status" value="1"/>
</dbReference>
<dbReference type="Gene3D" id="1.20.1720.10">
    <property type="entry name" value="Multidrug resistance protein D"/>
    <property type="match status" value="1"/>
</dbReference>
<feature type="transmembrane region" description="Helical" evidence="6">
    <location>
        <begin position="200"/>
        <end position="219"/>
    </location>
</feature>
<evidence type="ECO:0000259" key="7">
    <source>
        <dbReference type="PROSITE" id="PS50850"/>
    </source>
</evidence>
<feature type="transmembrane region" description="Helical" evidence="6">
    <location>
        <begin position="45"/>
        <end position="63"/>
    </location>
</feature>
<keyword evidence="5 6" id="KW-0472">Membrane</keyword>
<keyword evidence="3 6" id="KW-0812">Transmembrane</keyword>
<dbReference type="PANTHER" id="PTHR42718">
    <property type="entry name" value="MAJOR FACILITATOR SUPERFAMILY MULTIDRUG TRANSPORTER MFSC"/>
    <property type="match status" value="1"/>
</dbReference>
<evidence type="ECO:0000256" key="4">
    <source>
        <dbReference type="ARBA" id="ARBA00022989"/>
    </source>
</evidence>
<feature type="transmembrane region" description="Helical" evidence="6">
    <location>
        <begin position="231"/>
        <end position="253"/>
    </location>
</feature>
<keyword evidence="4 6" id="KW-1133">Transmembrane helix</keyword>
<feature type="transmembrane region" description="Helical" evidence="6">
    <location>
        <begin position="75"/>
        <end position="94"/>
    </location>
</feature>
<keyword evidence="2" id="KW-0813">Transport</keyword>
<gene>
    <name evidence="8" type="ORF">B0A48_18182</name>
</gene>
<proteinExistence type="predicted"/>
<evidence type="ECO:0000313" key="8">
    <source>
        <dbReference type="EMBL" id="OQN95658.1"/>
    </source>
</evidence>
<dbReference type="OrthoDB" id="5086884at2759"/>
<dbReference type="Proteomes" id="UP000192596">
    <property type="component" value="Unassembled WGS sequence"/>
</dbReference>
<dbReference type="Gene3D" id="1.20.1250.20">
    <property type="entry name" value="MFS general substrate transporter like domains"/>
    <property type="match status" value="1"/>
</dbReference>
<evidence type="ECO:0000256" key="2">
    <source>
        <dbReference type="ARBA" id="ARBA00022448"/>
    </source>
</evidence>
<evidence type="ECO:0000313" key="9">
    <source>
        <dbReference type="Proteomes" id="UP000192596"/>
    </source>
</evidence>